<evidence type="ECO:0000256" key="5">
    <source>
        <dbReference type="HAMAP-Rule" id="MF_00216"/>
    </source>
</evidence>
<dbReference type="HAMAP" id="MF_00216">
    <property type="entry name" value="aIF_1A"/>
    <property type="match status" value="1"/>
</dbReference>
<dbReference type="EMBL" id="CP000561">
    <property type="protein sequence ID" value="ABO08107.1"/>
    <property type="molecule type" value="Genomic_DNA"/>
</dbReference>
<dbReference type="GO" id="GO:0003743">
    <property type="term" value="F:translation initiation factor activity"/>
    <property type="evidence" value="ECO:0007669"/>
    <property type="project" value="UniProtKB-UniRule"/>
</dbReference>
<gene>
    <name evidence="5" type="primary">eif1a</name>
    <name evidence="7" type="ordered locus">Pcal_0681</name>
</gene>
<dbReference type="PROSITE" id="PS50832">
    <property type="entry name" value="S1_IF1_TYPE"/>
    <property type="match status" value="1"/>
</dbReference>
<evidence type="ECO:0000256" key="1">
    <source>
        <dbReference type="ARBA" id="ARBA00007392"/>
    </source>
</evidence>
<evidence type="ECO:0000313" key="8">
    <source>
        <dbReference type="Proteomes" id="UP000001431"/>
    </source>
</evidence>
<keyword evidence="3 5" id="KW-0648">Protein biosynthesis</keyword>
<keyword evidence="2 5" id="KW-0396">Initiation factor</keyword>
<dbReference type="InterPro" id="IPR012340">
    <property type="entry name" value="NA-bd_OB-fold"/>
</dbReference>
<dbReference type="InterPro" id="IPR018104">
    <property type="entry name" value="TIF_eIF-1A_CS"/>
</dbReference>
<dbReference type="InterPro" id="IPR001253">
    <property type="entry name" value="TIF_eIF-1A"/>
</dbReference>
<reference evidence="7" key="1">
    <citation type="submission" date="2007-02" db="EMBL/GenBank/DDBJ databases">
        <title>Complete sequence of Pyrobaculum calidifontis JCM 11548.</title>
        <authorList>
            <consortium name="US DOE Joint Genome Institute"/>
            <person name="Copeland A."/>
            <person name="Lucas S."/>
            <person name="Lapidus A."/>
            <person name="Barry K."/>
            <person name="Glavina del Rio T."/>
            <person name="Dalin E."/>
            <person name="Tice H."/>
            <person name="Pitluck S."/>
            <person name="Chain P."/>
            <person name="Malfatti S."/>
            <person name="Shin M."/>
            <person name="Vergez L."/>
            <person name="Schmutz J."/>
            <person name="Larimer F."/>
            <person name="Land M."/>
            <person name="Hauser L."/>
            <person name="Kyrpides N."/>
            <person name="Mikhailova N."/>
            <person name="Cozen A.E."/>
            <person name="Fitz-Gibbon S.T."/>
            <person name="House C.H."/>
            <person name="Saltikov C."/>
            <person name="Lowe T.M."/>
            <person name="Richardson P."/>
        </authorList>
    </citation>
    <scope>NUCLEOTIDE SEQUENCE [LARGE SCALE GENOMIC DNA]</scope>
    <source>
        <strain evidence="7">JCM 11548</strain>
    </source>
</reference>
<dbReference type="SUPFAM" id="SSF50249">
    <property type="entry name" value="Nucleic acid-binding proteins"/>
    <property type="match status" value="1"/>
</dbReference>
<dbReference type="Proteomes" id="UP000001431">
    <property type="component" value="Chromosome"/>
</dbReference>
<dbReference type="SMART" id="SM00652">
    <property type="entry name" value="eIF1a"/>
    <property type="match status" value="1"/>
</dbReference>
<dbReference type="CDD" id="cd05793">
    <property type="entry name" value="S1_IF1A"/>
    <property type="match status" value="1"/>
</dbReference>
<dbReference type="PROSITE" id="PS01262">
    <property type="entry name" value="IF1A"/>
    <property type="match status" value="1"/>
</dbReference>
<evidence type="ECO:0000313" key="7">
    <source>
        <dbReference type="EMBL" id="ABO08107.1"/>
    </source>
</evidence>
<dbReference type="AlphaFoldDB" id="A3MTZ0"/>
<dbReference type="HOGENOM" id="CLU_109098_1_2_2"/>
<dbReference type="eggNOG" id="arCOG01179">
    <property type="taxonomic scope" value="Archaea"/>
</dbReference>
<comment type="similarity">
    <text evidence="1 5">Belongs to the eIF-1A family.</text>
</comment>
<name>A3MTZ0_PYRCJ</name>
<proteinExistence type="inferred from homology"/>
<evidence type="ECO:0000256" key="3">
    <source>
        <dbReference type="ARBA" id="ARBA00022917"/>
    </source>
</evidence>
<keyword evidence="8" id="KW-1185">Reference proteome</keyword>
<sequence>MHVSEFRVPGEGEVLGKVLEMLGDGRFRVICADGEIRVARLPGRLRKKLWLKAGDYVIVALWDFEKDKGDIVHKYDKRDVEELKRRGFAEAIENLERYA</sequence>
<accession>A3MTZ0</accession>
<protein>
    <recommendedName>
        <fullName evidence="5">Translation initiation factor 1A</fullName>
        <shortName evidence="5">aIF-1A</shortName>
    </recommendedName>
</protein>
<feature type="domain" description="S1-like" evidence="6">
    <location>
        <begin position="4"/>
        <end position="76"/>
    </location>
</feature>
<dbReference type="GO" id="GO:0003723">
    <property type="term" value="F:RNA binding"/>
    <property type="evidence" value="ECO:0007669"/>
    <property type="project" value="InterPro"/>
</dbReference>
<comment type="function">
    <text evidence="4 5">Seems to be required for maximal rate of protein biosynthesis. Enhances ribosome dissociation into subunits and stabilizes the binding of the initiator Met-tRNA(I) to 40 S ribosomal subunits.</text>
</comment>
<dbReference type="PANTHER" id="PTHR21668">
    <property type="entry name" value="EIF-1A"/>
    <property type="match status" value="1"/>
</dbReference>
<dbReference type="STRING" id="410359.Pcal_0681"/>
<dbReference type="InterPro" id="IPR006196">
    <property type="entry name" value="RNA-binding_domain_S1_IF1"/>
</dbReference>
<organism evidence="7 8">
    <name type="scientific">Pyrobaculum calidifontis (strain DSM 21063 / JCM 11548 / VA1)</name>
    <dbReference type="NCBI Taxonomy" id="410359"/>
    <lineage>
        <taxon>Archaea</taxon>
        <taxon>Thermoproteota</taxon>
        <taxon>Thermoprotei</taxon>
        <taxon>Thermoproteales</taxon>
        <taxon>Thermoproteaceae</taxon>
        <taxon>Pyrobaculum</taxon>
    </lineage>
</organism>
<evidence type="ECO:0000256" key="2">
    <source>
        <dbReference type="ARBA" id="ARBA00022540"/>
    </source>
</evidence>
<dbReference type="Pfam" id="PF01176">
    <property type="entry name" value="eIF-1a"/>
    <property type="match status" value="1"/>
</dbReference>
<evidence type="ECO:0000256" key="4">
    <source>
        <dbReference type="ARBA" id="ARBA00025502"/>
    </source>
</evidence>
<dbReference type="KEGG" id="pcl:Pcal_0681"/>
<evidence type="ECO:0000259" key="6">
    <source>
        <dbReference type="PROSITE" id="PS50832"/>
    </source>
</evidence>
<dbReference type="NCBIfam" id="NF003082">
    <property type="entry name" value="PRK04012.1-1"/>
    <property type="match status" value="1"/>
</dbReference>
<dbReference type="Gene3D" id="2.40.50.140">
    <property type="entry name" value="Nucleic acid-binding proteins"/>
    <property type="match status" value="1"/>
</dbReference>
<dbReference type="NCBIfam" id="NF003084">
    <property type="entry name" value="PRK04012.1-3"/>
    <property type="match status" value="1"/>
</dbReference>